<keyword evidence="4 10" id="KW-0812">Transmembrane</keyword>
<feature type="region of interest" description="Disordered" evidence="9">
    <location>
        <begin position="169"/>
        <end position="201"/>
    </location>
</feature>
<proteinExistence type="inferred from homology"/>
<feature type="compositionally biased region" description="Polar residues" evidence="9">
    <location>
        <begin position="174"/>
        <end position="193"/>
    </location>
</feature>
<feature type="domain" description="Cation efflux protein cytoplasmic" evidence="12">
    <location>
        <begin position="307"/>
        <end position="381"/>
    </location>
</feature>
<comment type="similarity">
    <text evidence="2">Belongs to the cation diffusion facilitator (CDF) transporter (TC 2.A.4) family. SLC30A subfamily.</text>
</comment>
<feature type="compositionally biased region" description="Basic and acidic residues" evidence="9">
    <location>
        <begin position="9"/>
        <end position="27"/>
    </location>
</feature>
<evidence type="ECO:0000256" key="6">
    <source>
        <dbReference type="ARBA" id="ARBA00022989"/>
    </source>
</evidence>
<evidence type="ECO:0000256" key="5">
    <source>
        <dbReference type="ARBA" id="ARBA00022906"/>
    </source>
</evidence>
<feature type="transmembrane region" description="Helical" evidence="10">
    <location>
        <begin position="244"/>
        <end position="267"/>
    </location>
</feature>
<name>A0A8B8AQI7_CRAVI</name>
<keyword evidence="5" id="KW-0864">Zinc transport</keyword>
<dbReference type="SUPFAM" id="SSF161111">
    <property type="entry name" value="Cation efflux protein transmembrane domain-like"/>
    <property type="match status" value="1"/>
</dbReference>
<evidence type="ECO:0000313" key="13">
    <source>
        <dbReference type="Proteomes" id="UP000694844"/>
    </source>
</evidence>
<dbReference type="GO" id="GO:0010043">
    <property type="term" value="P:response to zinc ion"/>
    <property type="evidence" value="ECO:0007669"/>
    <property type="project" value="TreeGrafter"/>
</dbReference>
<evidence type="ECO:0000313" key="15">
    <source>
        <dbReference type="RefSeq" id="XP_022292903.1"/>
    </source>
</evidence>
<dbReference type="InterPro" id="IPR058533">
    <property type="entry name" value="Cation_efflux_TM"/>
</dbReference>
<dbReference type="Gene3D" id="1.20.1510.10">
    <property type="entry name" value="Cation efflux protein transmembrane domain"/>
    <property type="match status" value="1"/>
</dbReference>
<dbReference type="InterPro" id="IPR002524">
    <property type="entry name" value="Cation_efflux"/>
</dbReference>
<keyword evidence="5" id="KW-0862">Zinc</keyword>
<feature type="region of interest" description="Disordered" evidence="9">
    <location>
        <begin position="1"/>
        <end position="27"/>
    </location>
</feature>
<sequence length="396" mass="44368">MTSSEEMTMDDRRDSKESEKSQLSHCHTEKSQDIFDKKARRQLIIASILCSLFMVGEAVGGALAGSLAIMSDAAHLLTDFASFGISLVAMHLTSKRRTKKLSFGWYRAEIIGALMSILFLWILTGVLVYLGVERIINPDYTIDPLIMLITASIGVVINVIMGLTLHQPGHNHSHGGSPSYSPTDSGHQSQTEDNSTERDDKHLLDDKQKLVEYGSISNQNVPDVEKNDHGHSHKKEKNINVRAAFIHVLGDLVQSLGVLVAAVIIWFKPEWKIADPICTFLFSILVVFTTMHIVKDIMLVLMEGAPRTVDFTDVTQSLLEIQGVREVHDLRMWSLSMNKIAMAVHLAVEKDRDPMDVLRISTRLVRKRFGISESVIQIEEYHPTMSECHECQDPPD</sequence>
<feature type="transmembrane region" description="Helical" evidence="10">
    <location>
        <begin position="273"/>
        <end position="294"/>
    </location>
</feature>
<keyword evidence="6 10" id="KW-1133">Transmembrane helix</keyword>
<evidence type="ECO:0000256" key="9">
    <source>
        <dbReference type="SAM" id="MobiDB-lite"/>
    </source>
</evidence>
<evidence type="ECO:0000259" key="12">
    <source>
        <dbReference type="Pfam" id="PF16916"/>
    </source>
</evidence>
<dbReference type="GO" id="GO:0005385">
    <property type="term" value="F:zinc ion transmembrane transporter activity"/>
    <property type="evidence" value="ECO:0007669"/>
    <property type="project" value="TreeGrafter"/>
</dbReference>
<dbReference type="GeneID" id="111103740"/>
<dbReference type="NCBIfam" id="TIGR01297">
    <property type="entry name" value="CDF"/>
    <property type="match status" value="1"/>
</dbReference>
<evidence type="ECO:0000256" key="3">
    <source>
        <dbReference type="ARBA" id="ARBA00022448"/>
    </source>
</evidence>
<feature type="transmembrane region" description="Helical" evidence="10">
    <location>
        <begin position="43"/>
        <end position="67"/>
    </location>
</feature>
<feature type="domain" description="Cation efflux protein transmembrane" evidence="11">
    <location>
        <begin position="43"/>
        <end position="302"/>
    </location>
</feature>
<evidence type="ECO:0000256" key="10">
    <source>
        <dbReference type="SAM" id="Phobius"/>
    </source>
</evidence>
<organism evidence="13 15">
    <name type="scientific">Crassostrea virginica</name>
    <name type="common">Eastern oyster</name>
    <dbReference type="NCBI Taxonomy" id="6565"/>
    <lineage>
        <taxon>Eukaryota</taxon>
        <taxon>Metazoa</taxon>
        <taxon>Spiralia</taxon>
        <taxon>Lophotrochozoa</taxon>
        <taxon>Mollusca</taxon>
        <taxon>Bivalvia</taxon>
        <taxon>Autobranchia</taxon>
        <taxon>Pteriomorphia</taxon>
        <taxon>Ostreida</taxon>
        <taxon>Ostreoidea</taxon>
        <taxon>Ostreidae</taxon>
        <taxon>Crassostrea</taxon>
    </lineage>
</organism>
<dbReference type="GO" id="GO:0005886">
    <property type="term" value="C:plasma membrane"/>
    <property type="evidence" value="ECO:0007669"/>
    <property type="project" value="TreeGrafter"/>
</dbReference>
<dbReference type="InterPro" id="IPR050681">
    <property type="entry name" value="CDF/SLC30A"/>
</dbReference>
<dbReference type="AlphaFoldDB" id="A0A8B8AQI7"/>
<dbReference type="PANTHER" id="PTHR11562:SF17">
    <property type="entry name" value="RE54080P-RELATED"/>
    <property type="match status" value="1"/>
</dbReference>
<dbReference type="InterPro" id="IPR027470">
    <property type="entry name" value="Cation_efflux_CTD"/>
</dbReference>
<keyword evidence="3" id="KW-0813">Transport</keyword>
<evidence type="ECO:0000256" key="8">
    <source>
        <dbReference type="ARBA" id="ARBA00023136"/>
    </source>
</evidence>
<evidence type="ECO:0000256" key="4">
    <source>
        <dbReference type="ARBA" id="ARBA00022692"/>
    </source>
</evidence>
<dbReference type="KEGG" id="cvn:111103740"/>
<keyword evidence="7" id="KW-0406">Ion transport</keyword>
<reference evidence="14 15" key="2">
    <citation type="submission" date="2025-04" db="UniProtKB">
        <authorList>
            <consortium name="RefSeq"/>
        </authorList>
    </citation>
    <scope>IDENTIFICATION</scope>
    <source>
        <tissue evidence="14 15">Whole sample</tissue>
    </source>
</reference>
<keyword evidence="13" id="KW-1185">Reference proteome</keyword>
<dbReference type="Proteomes" id="UP000694844">
    <property type="component" value="Chromosome 1"/>
</dbReference>
<keyword evidence="8 10" id="KW-0472">Membrane</keyword>
<evidence type="ECO:0000256" key="2">
    <source>
        <dbReference type="ARBA" id="ARBA00008873"/>
    </source>
</evidence>
<dbReference type="InterPro" id="IPR036837">
    <property type="entry name" value="Cation_efflux_CTD_sf"/>
</dbReference>
<dbReference type="RefSeq" id="XP_022292903.1">
    <property type="nucleotide sequence ID" value="XM_022437195.1"/>
</dbReference>
<dbReference type="Pfam" id="PF01545">
    <property type="entry name" value="Cation_efflux"/>
    <property type="match status" value="1"/>
</dbReference>
<dbReference type="SUPFAM" id="SSF160240">
    <property type="entry name" value="Cation efflux protein cytoplasmic domain-like"/>
    <property type="match status" value="1"/>
</dbReference>
<dbReference type="RefSeq" id="XP_022292893.1">
    <property type="nucleotide sequence ID" value="XM_022437185.1"/>
</dbReference>
<reference evidence="13" key="1">
    <citation type="submission" date="2024-06" db="UniProtKB">
        <authorList>
            <consortium name="RefSeq"/>
        </authorList>
    </citation>
    <scope>NUCLEOTIDE SEQUENCE [LARGE SCALE GENOMIC DNA]</scope>
</reference>
<dbReference type="Pfam" id="PF16916">
    <property type="entry name" value="ZT_dimer"/>
    <property type="match status" value="1"/>
</dbReference>
<dbReference type="OrthoDB" id="9944568at2759"/>
<dbReference type="InterPro" id="IPR027469">
    <property type="entry name" value="Cation_efflux_TMD_sf"/>
</dbReference>
<accession>A0A8B8AQI7</accession>
<evidence type="ECO:0000313" key="14">
    <source>
        <dbReference type="RefSeq" id="XP_022292893.1"/>
    </source>
</evidence>
<evidence type="ECO:0000259" key="11">
    <source>
        <dbReference type="Pfam" id="PF01545"/>
    </source>
</evidence>
<evidence type="ECO:0000256" key="1">
    <source>
        <dbReference type="ARBA" id="ARBA00004141"/>
    </source>
</evidence>
<comment type="subcellular location">
    <subcellularLocation>
        <location evidence="1">Membrane</location>
        <topology evidence="1">Multi-pass membrane protein</topology>
    </subcellularLocation>
</comment>
<gene>
    <name evidence="14 15" type="primary">LOC111103740</name>
</gene>
<feature type="transmembrane region" description="Helical" evidence="10">
    <location>
        <begin position="144"/>
        <end position="165"/>
    </location>
</feature>
<feature type="transmembrane region" description="Helical" evidence="10">
    <location>
        <begin position="110"/>
        <end position="132"/>
    </location>
</feature>
<protein>
    <submittedName>
        <fullName evidence="14 15">Zinc transporter 2-like</fullName>
    </submittedName>
</protein>
<dbReference type="PANTHER" id="PTHR11562">
    <property type="entry name" value="CATION EFFLUX PROTEIN/ ZINC TRANSPORTER"/>
    <property type="match status" value="1"/>
</dbReference>
<evidence type="ECO:0000256" key="7">
    <source>
        <dbReference type="ARBA" id="ARBA00023065"/>
    </source>
</evidence>